<dbReference type="PANTHER" id="PTHR37686">
    <property type="entry name" value="LD36006P"/>
    <property type="match status" value="1"/>
</dbReference>
<gene>
    <name evidence="1" type="ORF">SEV965_LOCUS26777</name>
</gene>
<evidence type="ECO:0000313" key="1">
    <source>
        <dbReference type="EMBL" id="CAF1310691.1"/>
    </source>
</evidence>
<dbReference type="Pfam" id="PF25228">
    <property type="entry name" value="Lips"/>
    <property type="match status" value="3"/>
</dbReference>
<sequence length="739" mass="87499">KRPPRMLPYSHHFVTPNNIDIDLRLHNNDLQTKLTSIVNTLLSRNIPKNWFNTTKRRLINQYKHEQIELSLSKEEVAKRVQTQLNIEYVERVFEIIENSNEIEELSPGLGRLLVSHARSTLTMKSIVQNLTDDLDKHLKTIREKLIREHPIKSKIHRWIERKLFEERINYIHQHEWDAHQLSIDQSDQYENWIVERTYPLPTEQIPTIFAKYTYTSEEEENRRRLIESDSDAQYYLRRKITYSTTTRYPFWRWKLYALRAYCWLSNAIYTLCLVIPFASPVSFRALLSPKPFTPDYKLNRDDLKLHKDPSSKTETFISRLVALWNHVRHSRQKFEQTPDRGIRIAGPGLAAQYFYQVSSPEVLAALESLIEQNELKIYQSYIEQILMKPVNEYRQFFNAAFEPFSAQVQITDSPSIYSRMNDVVNEHIQNLKKAIDKRNDLLRIRYGPQHDRIRLTEADLTAVLIEGTQLVEKWYPKRILPYLNKDETEKFWNDYDLEENDWFGLASKLLQALFCRDFLTPLEQTDVFYSLQVDHITLSKYAHMIHSANLHDDLDAVTSVYLPETSYSIHYPSFDQDIFNPNKHILDISTNYSGKYRVKVYGRVHRFFNHQGNYFKHAENLSKYVDYTSITCHFSIPIQLPDVIYINVIIFNRVNNNSITTTSIKNISLQDILQLIEYYKKFYDEPMLPIYSSRILSPTTMNNTTHNDLVMINTTLDDNNDDDDEPLNDDITVLDEKLL</sequence>
<protein>
    <submittedName>
        <fullName evidence="1">Uncharacterized protein</fullName>
    </submittedName>
</protein>
<dbReference type="Proteomes" id="UP000663889">
    <property type="component" value="Unassembled WGS sequence"/>
</dbReference>
<dbReference type="AlphaFoldDB" id="A0A815EFF6"/>
<reference evidence="1" key="1">
    <citation type="submission" date="2021-02" db="EMBL/GenBank/DDBJ databases">
        <authorList>
            <person name="Nowell W R."/>
        </authorList>
    </citation>
    <scope>NUCLEOTIDE SEQUENCE</scope>
</reference>
<name>A0A815EFF6_9BILA</name>
<organism evidence="1 2">
    <name type="scientific">Rotaria sordida</name>
    <dbReference type="NCBI Taxonomy" id="392033"/>
    <lineage>
        <taxon>Eukaryota</taxon>
        <taxon>Metazoa</taxon>
        <taxon>Spiralia</taxon>
        <taxon>Gnathifera</taxon>
        <taxon>Rotifera</taxon>
        <taxon>Eurotatoria</taxon>
        <taxon>Bdelloidea</taxon>
        <taxon>Philodinida</taxon>
        <taxon>Philodinidae</taxon>
        <taxon>Rotaria</taxon>
    </lineage>
</organism>
<dbReference type="EMBL" id="CAJNOU010002315">
    <property type="protein sequence ID" value="CAF1310691.1"/>
    <property type="molecule type" value="Genomic_DNA"/>
</dbReference>
<accession>A0A815EFF6</accession>
<dbReference type="PANTHER" id="PTHR37686:SF1">
    <property type="entry name" value="LD36006P"/>
    <property type="match status" value="1"/>
</dbReference>
<dbReference type="InterPro" id="IPR057435">
    <property type="entry name" value="Lips"/>
</dbReference>
<evidence type="ECO:0000313" key="2">
    <source>
        <dbReference type="Proteomes" id="UP000663889"/>
    </source>
</evidence>
<comment type="caution">
    <text evidence="1">The sequence shown here is derived from an EMBL/GenBank/DDBJ whole genome shotgun (WGS) entry which is preliminary data.</text>
</comment>
<proteinExistence type="predicted"/>
<feature type="non-terminal residue" evidence="1">
    <location>
        <position position="1"/>
    </location>
</feature>